<evidence type="ECO:0000313" key="2">
    <source>
        <dbReference type="Proteomes" id="UP000682951"/>
    </source>
</evidence>
<accession>A0ABS5HHC7</accession>
<protein>
    <submittedName>
        <fullName evidence="1">ATP/GTP-binding protein</fullName>
    </submittedName>
</protein>
<comment type="caution">
    <text evidence="1">The sequence shown here is derived from an EMBL/GenBank/DDBJ whole genome shotgun (WGS) entry which is preliminary data.</text>
</comment>
<evidence type="ECO:0000313" key="1">
    <source>
        <dbReference type="EMBL" id="MBR8463517.1"/>
    </source>
</evidence>
<gene>
    <name evidence="1" type="ORF">KDD93_02895</name>
</gene>
<dbReference type="EMBL" id="JAGSSW010000002">
    <property type="protein sequence ID" value="MBR8463517.1"/>
    <property type="molecule type" value="Genomic_DNA"/>
</dbReference>
<name>A0ABS5HHC7_9BACT</name>
<keyword evidence="2" id="KW-1185">Reference proteome</keyword>
<reference evidence="1 2" key="1">
    <citation type="submission" date="2021-04" db="EMBL/GenBank/DDBJ databases">
        <title>Molecular and phenotypic characterization and identification of bacterial isolates recovered from the Anatolian ground squirrels (Spermophilus xanthoprymnus) and which have the potential to form a new species in the Campylobacter genus.</title>
        <authorList>
            <person name="Aydin F."/>
            <person name="Abay S."/>
            <person name="Kayman T."/>
            <person name="Karakaya E."/>
            <person name="Mustak H.K."/>
            <person name="Mustak I.B."/>
            <person name="Bilgin N."/>
            <person name="Duzler A."/>
            <person name="Sahin O."/>
            <person name="Guran O."/>
            <person name="Saticioglu I.B."/>
        </authorList>
    </citation>
    <scope>NUCLEOTIDE SEQUENCE [LARGE SCALE GENOMIC DNA]</scope>
    <source>
        <strain evidence="2">faydin-G24</strain>
    </source>
</reference>
<organism evidence="1 2">
    <name type="scientific">Campylobacter anatolicus</name>
    <dbReference type="NCBI Taxonomy" id="2829105"/>
    <lineage>
        <taxon>Bacteria</taxon>
        <taxon>Pseudomonadati</taxon>
        <taxon>Campylobacterota</taxon>
        <taxon>Epsilonproteobacteria</taxon>
        <taxon>Campylobacterales</taxon>
        <taxon>Campylobacteraceae</taxon>
        <taxon>Campylobacter</taxon>
    </lineage>
</organism>
<dbReference type="Proteomes" id="UP000682951">
    <property type="component" value="Unassembled WGS sequence"/>
</dbReference>
<dbReference type="RefSeq" id="WP_212141656.1">
    <property type="nucleotide sequence ID" value="NZ_JAGSSW010000002.1"/>
</dbReference>
<sequence>MQTNFSNLYSQASYNNMDFKFKTSSGDEIDFSMYDNKSLEYVSEKNSRGSSQSLTLTHEYGYSFSYKGDGLDTKDLAELDEALKLISPQIDKFMKNVKNDDKIAGSDESITNLANNIKQILPQPKNDNHKNLIADNTIKIFDELLEQNRADKNLLNNTKKLFDRLFDTTNKLFVYA</sequence>
<proteinExistence type="predicted"/>